<protein>
    <submittedName>
        <fullName evidence="1">Uncharacterized protein</fullName>
    </submittedName>
</protein>
<dbReference type="Proteomes" id="UP000265520">
    <property type="component" value="Unassembled WGS sequence"/>
</dbReference>
<proteinExistence type="predicted"/>
<comment type="caution">
    <text evidence="1">The sequence shown here is derived from an EMBL/GenBank/DDBJ whole genome shotgun (WGS) entry which is preliminary data.</text>
</comment>
<sequence length="29" mass="3352">GGLGLMRREWNAQHQAMWSRWGIESGYSS</sequence>
<accession>A0A392P228</accession>
<evidence type="ECO:0000313" key="1">
    <source>
        <dbReference type="EMBL" id="MCI04865.1"/>
    </source>
</evidence>
<organism evidence="1 2">
    <name type="scientific">Trifolium medium</name>
    <dbReference type="NCBI Taxonomy" id="97028"/>
    <lineage>
        <taxon>Eukaryota</taxon>
        <taxon>Viridiplantae</taxon>
        <taxon>Streptophyta</taxon>
        <taxon>Embryophyta</taxon>
        <taxon>Tracheophyta</taxon>
        <taxon>Spermatophyta</taxon>
        <taxon>Magnoliopsida</taxon>
        <taxon>eudicotyledons</taxon>
        <taxon>Gunneridae</taxon>
        <taxon>Pentapetalae</taxon>
        <taxon>rosids</taxon>
        <taxon>fabids</taxon>
        <taxon>Fabales</taxon>
        <taxon>Fabaceae</taxon>
        <taxon>Papilionoideae</taxon>
        <taxon>50 kb inversion clade</taxon>
        <taxon>NPAAA clade</taxon>
        <taxon>Hologalegina</taxon>
        <taxon>IRL clade</taxon>
        <taxon>Trifolieae</taxon>
        <taxon>Trifolium</taxon>
    </lineage>
</organism>
<evidence type="ECO:0000313" key="2">
    <source>
        <dbReference type="Proteomes" id="UP000265520"/>
    </source>
</evidence>
<keyword evidence="2" id="KW-1185">Reference proteome</keyword>
<dbReference type="EMBL" id="LXQA010056774">
    <property type="protein sequence ID" value="MCI04865.1"/>
    <property type="molecule type" value="Genomic_DNA"/>
</dbReference>
<dbReference type="AlphaFoldDB" id="A0A392P228"/>
<reference evidence="1 2" key="1">
    <citation type="journal article" date="2018" name="Front. Plant Sci.">
        <title>Red Clover (Trifolium pratense) and Zigzag Clover (T. medium) - A Picture of Genomic Similarities and Differences.</title>
        <authorList>
            <person name="Dluhosova J."/>
            <person name="Istvanek J."/>
            <person name="Nedelnik J."/>
            <person name="Repkova J."/>
        </authorList>
    </citation>
    <scope>NUCLEOTIDE SEQUENCE [LARGE SCALE GENOMIC DNA]</scope>
    <source>
        <strain evidence="2">cv. 10/8</strain>
        <tissue evidence="1">Leaf</tissue>
    </source>
</reference>
<name>A0A392P228_9FABA</name>
<feature type="non-terminal residue" evidence="1">
    <location>
        <position position="1"/>
    </location>
</feature>